<gene>
    <name evidence="2" type="ORF">P0M35_04940</name>
</gene>
<dbReference type="AlphaFoldDB" id="A0AAE3NZC3"/>
<comment type="caution">
    <text evidence="2">The sequence shown here is derived from an EMBL/GenBank/DDBJ whole genome shotgun (WGS) entry which is preliminary data.</text>
</comment>
<evidence type="ECO:0000313" key="2">
    <source>
        <dbReference type="EMBL" id="MDF1611487.1"/>
    </source>
</evidence>
<keyword evidence="3" id="KW-1185">Reference proteome</keyword>
<feature type="signal peptide" evidence="1">
    <location>
        <begin position="1"/>
        <end position="25"/>
    </location>
</feature>
<evidence type="ECO:0000256" key="1">
    <source>
        <dbReference type="SAM" id="SignalP"/>
    </source>
</evidence>
<dbReference type="PROSITE" id="PS51257">
    <property type="entry name" value="PROKAR_LIPOPROTEIN"/>
    <property type="match status" value="1"/>
</dbReference>
<accession>A0AAE3NZC3</accession>
<dbReference type="EMBL" id="JARGDL010000004">
    <property type="protein sequence ID" value="MDF1611487.1"/>
    <property type="molecule type" value="Genomic_DNA"/>
</dbReference>
<dbReference type="RefSeq" id="WP_321535254.1">
    <property type="nucleotide sequence ID" value="NZ_JARGDL010000004.1"/>
</dbReference>
<protein>
    <recommendedName>
        <fullName evidence="4">Lipoprotein</fullName>
    </recommendedName>
</protein>
<reference evidence="2" key="1">
    <citation type="submission" date="2023-03" db="EMBL/GenBank/DDBJ databases">
        <title>Stygiobacter electus gen. nov., sp. nov., facultatively anaerobic thermotolerant bacterium of the class Ignavibacteria from a well of Yessentuki mineral water deposit.</title>
        <authorList>
            <person name="Podosokorskaya O.A."/>
            <person name="Elcheninov A.G."/>
            <person name="Petrova N.F."/>
            <person name="Zavarzina D.G."/>
            <person name="Kublanov I.V."/>
            <person name="Merkel A.Y."/>
        </authorList>
    </citation>
    <scope>NUCLEOTIDE SEQUENCE</scope>
    <source>
        <strain evidence="2">09-Me</strain>
    </source>
</reference>
<organism evidence="2 3">
    <name type="scientific">Stygiobacter electus</name>
    <dbReference type="NCBI Taxonomy" id="3032292"/>
    <lineage>
        <taxon>Bacteria</taxon>
        <taxon>Pseudomonadati</taxon>
        <taxon>Ignavibacteriota</taxon>
        <taxon>Ignavibacteria</taxon>
        <taxon>Ignavibacteriales</taxon>
        <taxon>Melioribacteraceae</taxon>
        <taxon>Stygiobacter</taxon>
    </lineage>
</organism>
<feature type="chain" id="PRO_5042003881" description="Lipoprotein" evidence="1">
    <location>
        <begin position="26"/>
        <end position="271"/>
    </location>
</feature>
<evidence type="ECO:0008006" key="4">
    <source>
        <dbReference type="Google" id="ProtNLM"/>
    </source>
</evidence>
<name>A0AAE3NZC3_9BACT</name>
<sequence>MKQKILIALFVISSSLLFTSCGGSALPINWRANQITIDGNSDEWGTELKQIPDQKIWLGTTNDDKFFYLCMVTEDRIKAIQMMRNGLITWFIPENDKDAGFGIKYPMPNKMPRREELQNLGNMNREMFQSENLMKFVDMFLEKQNEFQVLNLDKYSLSLLPLQNKDGIELKLGYKDNKFVYEMKVPLAVHQDYSFQIAALPGENIKVKFETEQNEMSGRANGSRMMSGGQMGENRGAGAQGGQMRNMPGAGIMQSLQPLNYSTTLKLALPK</sequence>
<keyword evidence="1" id="KW-0732">Signal</keyword>
<evidence type="ECO:0000313" key="3">
    <source>
        <dbReference type="Proteomes" id="UP001221302"/>
    </source>
</evidence>
<dbReference type="Proteomes" id="UP001221302">
    <property type="component" value="Unassembled WGS sequence"/>
</dbReference>
<proteinExistence type="predicted"/>